<evidence type="ECO:0000256" key="5">
    <source>
        <dbReference type="ARBA" id="ARBA00033987"/>
    </source>
</evidence>
<dbReference type="OrthoDB" id="9895617at2759"/>
<reference evidence="8" key="1">
    <citation type="submission" date="2021-06" db="EMBL/GenBank/DDBJ databases">
        <title>Genome Sequence of Mortierella hyaline Strain SCG-10, a Cold-Adapted, Nitrate-Reducing Fungus Isolated from Soil in Minnesota, USA.</title>
        <authorList>
            <person name="Aldossari N."/>
        </authorList>
    </citation>
    <scope>NUCLEOTIDE SEQUENCE</scope>
    <source>
        <strain evidence="8">SCG-10</strain>
    </source>
</reference>
<dbReference type="SUPFAM" id="SSF50370">
    <property type="entry name" value="Ricin B-like lectins"/>
    <property type="match status" value="6"/>
</dbReference>
<keyword evidence="3" id="KW-0808">Transferase</keyword>
<proteinExistence type="predicted"/>
<evidence type="ECO:0000256" key="1">
    <source>
        <dbReference type="ARBA" id="ARBA00012020"/>
    </source>
</evidence>
<evidence type="ECO:0000313" key="8">
    <source>
        <dbReference type="EMBL" id="KAG9071396.1"/>
    </source>
</evidence>
<feature type="region of interest" description="Disordered" evidence="6">
    <location>
        <begin position="161"/>
        <end position="184"/>
    </location>
</feature>
<feature type="domain" description="Ricin B lectin" evidence="7">
    <location>
        <begin position="737"/>
        <end position="881"/>
    </location>
</feature>
<evidence type="ECO:0000256" key="3">
    <source>
        <dbReference type="ARBA" id="ARBA00022679"/>
    </source>
</evidence>
<evidence type="ECO:0000256" key="2">
    <source>
        <dbReference type="ARBA" id="ARBA00022676"/>
    </source>
</evidence>
<comment type="caution">
    <text evidence="8">The sequence shown here is derived from an EMBL/GenBank/DDBJ whole genome shotgun (WGS) entry which is preliminary data.</text>
</comment>
<dbReference type="CDD" id="cd23454">
    <property type="entry name" value="beta-trefoil_Ricin_GllA-1"/>
    <property type="match status" value="5"/>
</dbReference>
<evidence type="ECO:0000313" key="9">
    <source>
        <dbReference type="Proteomes" id="UP000707451"/>
    </source>
</evidence>
<dbReference type="SMART" id="SM00458">
    <property type="entry name" value="RICIN"/>
    <property type="match status" value="4"/>
</dbReference>
<dbReference type="GO" id="GO:0005730">
    <property type="term" value="C:nucleolus"/>
    <property type="evidence" value="ECO:0007669"/>
    <property type="project" value="TreeGrafter"/>
</dbReference>
<name>A0A9P8BXM6_9FUNG</name>
<feature type="domain" description="Ricin B lectin" evidence="7">
    <location>
        <begin position="193"/>
        <end position="338"/>
    </location>
</feature>
<dbReference type="EMBL" id="JAHRHY010000002">
    <property type="protein sequence ID" value="KAG9071396.1"/>
    <property type="molecule type" value="Genomic_DNA"/>
</dbReference>
<evidence type="ECO:0000259" key="7">
    <source>
        <dbReference type="SMART" id="SM00458"/>
    </source>
</evidence>
<feature type="compositionally biased region" description="Low complexity" evidence="6">
    <location>
        <begin position="1607"/>
        <end position="1620"/>
    </location>
</feature>
<organism evidence="8 9">
    <name type="scientific">Linnemannia hyalina</name>
    <dbReference type="NCBI Taxonomy" id="64524"/>
    <lineage>
        <taxon>Eukaryota</taxon>
        <taxon>Fungi</taxon>
        <taxon>Fungi incertae sedis</taxon>
        <taxon>Mucoromycota</taxon>
        <taxon>Mortierellomycotina</taxon>
        <taxon>Mortierellomycetes</taxon>
        <taxon>Mortierellales</taxon>
        <taxon>Mortierellaceae</taxon>
        <taxon>Linnemannia</taxon>
    </lineage>
</organism>
<feature type="region of interest" description="Disordered" evidence="6">
    <location>
        <begin position="1602"/>
        <end position="1622"/>
    </location>
</feature>
<dbReference type="GO" id="GO:1990404">
    <property type="term" value="F:NAD+-protein mono-ADP-ribosyltransferase activity"/>
    <property type="evidence" value="ECO:0007669"/>
    <property type="project" value="TreeGrafter"/>
</dbReference>
<dbReference type="EC" id="2.4.2.30" evidence="1"/>
<dbReference type="Gene3D" id="2.80.10.50">
    <property type="match status" value="7"/>
</dbReference>
<dbReference type="PANTHER" id="PTHR10459">
    <property type="entry name" value="DNA LIGASE"/>
    <property type="match status" value="1"/>
</dbReference>
<dbReference type="PANTHER" id="PTHR10459:SF60">
    <property type="entry name" value="POLY [ADP-RIBOSE] POLYMERASE 2"/>
    <property type="match status" value="1"/>
</dbReference>
<dbReference type="InterPro" id="IPR050800">
    <property type="entry name" value="ARTD/PARP"/>
</dbReference>
<gene>
    <name evidence="8" type="ORF">KI688_005607</name>
</gene>
<dbReference type="GO" id="GO:0070212">
    <property type="term" value="P:protein poly-ADP-ribosylation"/>
    <property type="evidence" value="ECO:0007669"/>
    <property type="project" value="TreeGrafter"/>
</dbReference>
<dbReference type="InterPro" id="IPR036930">
    <property type="entry name" value="WGR_dom_sf"/>
</dbReference>
<evidence type="ECO:0000256" key="4">
    <source>
        <dbReference type="ARBA" id="ARBA00023027"/>
    </source>
</evidence>
<dbReference type="GO" id="GO:0003950">
    <property type="term" value="F:NAD+ poly-ADP-ribosyltransferase activity"/>
    <property type="evidence" value="ECO:0007669"/>
    <property type="project" value="UniProtKB-EC"/>
</dbReference>
<dbReference type="PROSITE" id="PS50231">
    <property type="entry name" value="RICIN_B_LECTIN"/>
    <property type="match status" value="2"/>
</dbReference>
<dbReference type="InterPro" id="IPR000772">
    <property type="entry name" value="Ricin_B_lectin"/>
</dbReference>
<dbReference type="GO" id="GO:0006302">
    <property type="term" value="P:double-strand break repair"/>
    <property type="evidence" value="ECO:0007669"/>
    <property type="project" value="TreeGrafter"/>
</dbReference>
<dbReference type="SUPFAM" id="SSF142921">
    <property type="entry name" value="WGR domain-like"/>
    <property type="match status" value="22"/>
</dbReference>
<accession>A0A9P8BXM6</accession>
<feature type="domain" description="Ricin B lectin" evidence="7">
    <location>
        <begin position="926"/>
        <end position="1062"/>
    </location>
</feature>
<feature type="domain" description="Ricin B lectin" evidence="7">
    <location>
        <begin position="19"/>
        <end position="165"/>
    </location>
</feature>
<dbReference type="InterPro" id="IPR035992">
    <property type="entry name" value="Ricin_B-like_lectins"/>
</dbReference>
<evidence type="ECO:0000256" key="6">
    <source>
        <dbReference type="SAM" id="MobiDB-lite"/>
    </source>
</evidence>
<keyword evidence="9" id="KW-1185">Reference proteome</keyword>
<dbReference type="Pfam" id="PF14200">
    <property type="entry name" value="RicinB_lectin_2"/>
    <property type="match status" value="1"/>
</dbReference>
<comment type="catalytic activity">
    <reaction evidence="5">
        <text>NAD(+) + (ADP-D-ribosyl)n-acceptor = nicotinamide + (ADP-D-ribosyl)n+1-acceptor + H(+).</text>
        <dbReference type="EC" id="2.4.2.30"/>
    </reaction>
</comment>
<keyword evidence="2" id="KW-0328">Glycosyltransferase</keyword>
<keyword evidence="4" id="KW-0520">NAD</keyword>
<feature type="compositionally biased region" description="Low complexity" evidence="6">
    <location>
        <begin position="170"/>
        <end position="184"/>
    </location>
</feature>
<sequence>MSASPTASNRSSRVLSFPNGAFYIQSGIAGLVLDIESGFLKDPLKAGARVELAHRKSTKSSTDSFPALEQQLWRAEENYIVNVRTGHVLDIQGGVVRSGSRVIQNVRKTGKDAAGQHWLNDDGVFTLASNPKFVITIDGDATRDGTRITIQEKKAYNEKQKWYYPGGGDSRPASPSPSRAESISIRPDNFPTSWFYIKSAASGLVVDIEHGYFTDPMKAGARAEMNHQKIDQGDGRHSLLELQLWRYEAGYLINRRTGFVLDIQGGTLKLNARLIQWQRKAGQEARNQHWFYENGFIANVYNSRLVLDIDGDGSKDGAKIAVGERKATANSDQQWLLEEVRFTWLSVPATPAAVEEVIEREIPAPTQAPPVTTVLPTNGWFYIKSKSSGLVVDVEQSLLSNPMDPNVLVNMSTQISDDSDSDHSNVESQLWRYDAGQIINRRSGLVLDCKQGVVRYGARLMQGVPKQGKEAHHQRWESVDGVLIIQGKPTFAIDIEGDGTKAGSRLSLQRPKSQNNSDQQWVFQLATFEWLQHERNVTRTITEKTTVSSKVVPITKGDWFFIKSSATGLVMDLEAGWITSPTDAGAYIAMKKQRSLEDTDKSLLERQLWRYEDGYFFNRRTGYVIDIYGRSAVVGVKLIQQHKATTEEDGQHSQLWNVVDGNIQLLHNPKLIINVESNKDSSRVQLVESKSTVNTWTLELAQTTWLKHSRAVSRSASYDEGLEVAEVSTHVEFPLNRWFYIKSKASNHVLDIEHGFLKDHTKPGAYLQLNHQKLQASAQKHALLELQLWRFENGYIINRRTGLVLDAAEGSLKSGTRLIQWTRKTQDNANQQWAVSNGFIHLKSVPNFVLDVDGDGTRERARISLGERKDKKNLDQRWTFESVQFTWLALERSYSTIENDVELLKEYEINHLARVVDHSHAPVNCWFYLKSGISDLVLEVEHGRQVNHLQAGTQVKLAHQKLKSGKHSHALLELQLWRFDDGYIINRRSGLVLAVDKIEANAKLVQATKSTSETQRWVIEQGILRLAHRKEFVLFLSYGRQGSNAFIRQVRQGETLQNWSFSEVHFSWLTLDRPVIDQTEEQLDILNESDVTYLKKEQVRITRLERFSKTSYFFIRASNGYVVDIDNGFGINHMRVGAHAAVHPQTTAASASQHALLDIQLWTLKDGYLINKRTGLALTIQGEAKENVRLVQALPKDSIKWSIEGGYIFPEQYSHLALNIRDGQVILVERTVAVSWSVYEVSFSWIVWTEVILLETEQSEDFEFYEEFEEIVLRSSATSTEVIEYAKTEQRIVAPSNAWFYLVAGNKVASISTTYLLERGAEGASIELSVQKRFASAQRHALVDLQLWKLEGSYVINRFTGLYLTADVNGSLILSTKQADASLQQWTFSEEGSLSLVSNSSQVVDFINEKAILVERSAGKTVWLYDVTQFSWITTLDVNTTTDIQSIEREITEYRTVYTRYIQYLTKYTITTTTTTTITRRVIRVHRQISLEDATVVEKEGTVWACHLVEAGTGVDYVMQLVQDNIKNVYYIYIQWGSTEGQLEGPYESTEIATAEFQELFASKVGFEWSERETKIATDESWNSVEFEYDTITVEAERGGVVGEQTGGTTTTTTRTTTNTPKPMVDAVCPIANQVSVFKDDELYTTTLTQRSTGVIYITQLLYNYETKTYYVYLRWGENQYTLDGPYETVDIAKQHYKKQYNETFGITWEKRKVTTNSQWSIVHHTFETFEEYEDVLSEEEQEHDLIDTITVISKDTETSRQTSEREHVEVIRTIDTTVEDLANRDTTTTTQTRHTTVTLDQPTVPKGSSWFRKIAAGAGVVAAGALTQVDGVWKRGVKVQTTQKAHVDTVAPIAKTSYVYYDDEVYDAVLVDKSTGVTHVTQLLYDTTTTKYYVYYRWGETDYKLDGPHETVESAKSAFQVTYHENFGVQWEERETTVSDRYTYEVKTYETFETIEEIEEVVEEDVAIAIVSRDQGVVTEGKIITEGTTSTTVIKDDDVVVEHVHTAVIVDNKTEDEAVKEVVITKVTGVATQPAVPKGTSWFRHIATGAGAVVAGAGTVAAGAASGAGNAASGALEKVDGVWKRTVQVLTTRKANVDAVAPIAKTSYVYYDDEVYDAVLVDKSTGVTHVTQLLYDTTTTKYYVYYRWGETDYKLDGPHETVESAKSAFQVTYHENFGVQWEERETAVSEHYTYEVKTYETFETIEEVEEIIEEDEVALILARETEVQVDNKTVKTEVTTTTTTNAQDEIVLEHVQKDVIITQTETDEKDVKETIITKETGVVAKPAAPKGTSWFRKIATVTGAAVVGAGAVAVGAGALAVGAAKDAASGAGHAAHGALEKVDGVWKRSVQVLTTRKANVDAVAPIAKTSYVYYDDEVYDAVLVDKSTGVTHVTQLLYDTTTTKYYVYYRWGETDYKLDGPHETVESAKSAFQVTYHENFGVQWEERETAVSERFTYEVKTYETFETVEEIEEIVEETEAVAIIAREQEIVTEDEVITTETTTTTTTTTEGETVLEHVQKDVIVDKKVEVDVDVSVSVDVEVEKKEAKETIITKETGVVAKPAAPKGTSWFRKIATVTGAAVVGAGAVAVGAGALAVGAAKDAASGAGHAAHGALEKVDGVWKRSVQVLTTRKANVDAVAPIAKTSYVYYDDEVYDAVLVDKSTGVTHVTQLLYDTTTTKYYVYYRWGETDYKLDGPHETVESAKSAFQVTYHENFGVQWEERETAVSERFTYEVKTYETFETVEEIEEIVEETEAVAIIAREQEIITEDEVITTETTTTTTTTTEGETVLEHIQKDVIVDKKVEVDVDVSVDVEVEKKEAKETIITKETGVVAKPAAPKGTSWFRKIATVTGAAVVGAGAVAVGAGALAVGAAKDAASGAGHAAHGALEKVDGVWKRSVQVLTTRKANVDAVAPIAKTSYVYYDDEVYDAVLVDKSTGVTHVTQLLYDTTTTKYYVYYRWGETDYKLDGPHETVESAKSAFQVTYHENFGVQWEERETAVSERFTYEVKTYETFETVEEIEEIVEETEAVAIIAREQEIITEDEVITTETTTTTTTTTEGETVLEHIQKDVIVDKKVEVDVSVSVDVEVEKKEAKETIITKETGVVAKPAAPKGTSWFRKIATVTGAAVVGAGAVAVGAGALAVGAAKDAASGAGHAAHGALEKVDGVWKRSVQVLTTRKANVDAVAPIAKTSYVYYDDEVYDAVLVDKSTGVTHVTQLLYDTTTTKYYVYYRWGETDYKLDGPHETVESAKSAFQVTYHENFGVQWEERETAVSERFTYEVKTYETFETVEEIEEIVEETEAVAIIAREQEIITEDEVITTETTTTTTTTTEGETVLEHIQKDVIVDKKVEVDVSVSVDVEVEKKEAKETIITKETGVVAKPAAPKGTSWFRKIATVTGAAVVGAGAVAVGAGALAVGAAKDAASGAGHAAHGALEKVDGVWKRSVQVLTTRKANVDAVAPIAKTSYVYYDDEVYDAVLVDKSTGVTHVTQLLYDTTTTKYYVYYRWGETDYKLDGPHETVESAKSAFQVTYHENFGVQWEERETAVSERFTYEVKTYETFETVEEIEEIVEETEAVAIIAREQEIVTEDEVITTETTTTTTTTTEGETVLEHIQKDVIVDKKVDVDVSVSVDVEVEKKEAKETIITKETGVVAKPAAPKGTSWFRKIATVTGAAVVGAGAVAVGAGALAVGAAKDAASGAGHAAHGALEKVDGVWKRSVQVLTTRKANVDAVAPIAKTSYVYYDDEVYDAVLVDKSTGVTHVTQLLYDTTTTKYYVYYRWGETNYKLDGPHETVESAKSAFQVTYHENFGVQWEERETAVSERFTYEVKTYETFETVEEIEEIVEETEAVAIIAREQEIVTEDEVITTETTTTTTTTTEGETVLEHVQKDVIVDKKVEVDVDVSVEVDVEVEKKEAKETIITKETGVVAKPAAPKGTSWFRKIATVTGAAVVGAGAVAVGAGALAVGAAKDAASGAGHAAHGALEKVDGVWKRSVQVLTTRKANVDAVAPIAKTSYVYYDDEVYDAVLVDKSTGVTHVTQLLYDTTTTKYYVYYRWGETDYKLDGPHETVESAKSAFQVTYHENFGVQWEERETAVSERFTYEVKTYETFETVEEIEEIVEETEAVAIIAREQEIVTEDEVITTETTTTTTTTTEGEVVLEHVQKDVIVDKKVEVDVDVSVSVDVEVEKKEAKETIITKETGVVAKPAAPKGTSWFRKIATVTGAAVVGAGAVAVGAGALAVGAAKDAASGAGHAAHGALEKVDGVWKRSVQVLTTRKANVDAVAPIAKTSYVYYDDEVYDAVLVDKSTGVTHVTQLLYDTTTTKYYVYYRWGETDYKLDGPHETVESAKSAFQVTYHENFGVQWEERETAVSERFTYEVKTYETFETVEEIEEIVEETEAVAIIAREQEIVTEDEVITTETTTTTTTTTEGETVLEHVQKDVIVDKKVEVDVDVSVEVDVEVEKKEAKETIITKETGVVAKPAAPKGTSWFRKIATATGAAVVGAGAVAVGAGALAVGAAKDAASGAGHAAHGALEKVDGVWKRSIQVLTTRKANVDAVAPIAKTSYVYYDDEVYDAVLVDKSTGVTHVTQLLYDTTTTKYYVYYRWGETDYKLDGPHETVESAKSAFQVTYHENFGVQWEERETAVSERFTYEVKTYETFETVEEIEEIVEETEAVAIIAREQEIVTEDEVITTETTTTTTTTTEGEVVLEHIQKDVIVDKKVEVDVDVSVSVDVEVKKKEAKETIITKETGVVAKPAAPKGTSWFRKIATATGAAVVGAGAVAVGAGALAVGAAKDAASGAGHAAHGALEKVDGVWKRSVQVLTTRKANVDAVAPIAKTSYVYYDDEVYDAVLVDKSTGVTHVTQLLYDTTTTKYYVYYRWGETDYKLDGPHETVESAKSAFQVTYHENFGVQWEERETAVSERFTYEVKTYETFETVEEIEEIVEETEAVAIIAREQEIITEDEVITTETTTTTTTTTEGEVVLEHVQKDVIVDKKVEVDVDVSVSVDVEVEKKEAKETIITKETGVVAKPAAPKGTSWFRKIATVTGAAVVGAGAVAVGAGALAVGAAKDAASGAGHAAHGALEKVDGVWKRSVQVLTTRKANVDAVAPIAKTSYVYYDDEVYDAVLVDKSTGVTHVTQLLYDTTTTKYYVYYRWGETDYKLDGPHETVESAKSAFQVTYHENFGVQWEERETAVSERFTYEVKTYETFETVEEIEEIVEETEAVAIIAREQEIITEDEVITTETTTTTTTTTEGEVVLEHVQKDVIVDKKVEVDVDVSVSVDVEEAKETIITKETGVGTSWFRKIATATGAAVVGAGAVAVGAGALAVGAAKDAASGAGHAAHGALEKVDGVWKRSVQVLTTRKANVDATSYVYYDDEVYDAVLVDKSTGVTHVTQLLYDTTTTKYYVYYRWGETDYKLDGPHETVESAKSAFQVTYHENFGVQWEERETAVSERFTYEVKTYETFETVEEIEEIVEETEAVAIIAREQEIVTEDEVITTETTTTTTTTTEGETVLEHVQKDVIVDKKVEVDVDVSVEVDVEVEKKEAKETIITKETGVVAKPAAPKGTSWFRKIATVTGAAVVGAGAVAVGAGALAVGAAKDAASGAGHAAHGALEKVDGVWKRSVQVLTTRKANVDAVAPIAKTSYVYYDDEVYDAVLVDKSTGVTHVTQLLYDTTTTKYYVYYRWGETDYKLDGPHETVESAKSAFQVTYHENFGVQWEERETAVSERFTYEVKTYETFETVEEIEEIVEETEAVAIIAREQEIVTEDEVITTETTTTTTTTTEGETVLEHVQKDVIVDKKVEVDVDVSVSVDVEVEKKEAKETIITKETGVVAKPAAPKGTSWFRKIATATGAAVVGAGAVAVGAGALVVGAGALTVGAVHDVASGAGHAAHGALEKVDGVWKRTVQVLTTRKAHVDAVAPIAKTSYVYYDDEVYDAVLVDKSTGVTHVTQLLYDTTTTKYYVYYRWGETDYKLDGPHETVESAKSAFQVTYHENFGVQWEERETAVSERFTYEVKTYETFETVEEIEEIVEETEAVAIIAREQEIITEDEVITTETTTTTTTTTEGETVLEHVQKDVIVDKKVEVDVDVSVEVDVEVEKKEAKETIITKETGVVAKPAAPKGTSWFRKIATVTGAAVVGAGAVAVGAGALAVGAAKDAASGAGHAAHGALEKVDGVWKRSVQVLTTRKANVDAVAPIAKTSYVYYDDEVYDAVLVDKSTGVTHVTQLLYDTTTTKYYVYYRWGETDYKLDGPHETVESAKSAFQVTYHENFGVQWEERETAVSERFTYEVKTYETFETVEEIEEIVEETEAVAIIAREQEIVTEDEVITTETTTTTTTTTEGETVLEHVQKDVIVDKKVEVDVDVSVSVDVEVEKKEAKETIITKETGVVAKPAAPKGTSWFRKIATVTGAAVVGAGAVAVGAGALAVGAAKDAASGAGHAAHGALEKVDGVWKRSVQVLTTRKANVDAVAPIAKTSYVYYDDEVYDAVLVDKSTGVTHVTQLLYDTTTTKYYVYYRWGETDYKLDGPHETVESAKSAFQVTYHENFGVQWEERETAVSERFTYEVKTYETFETVEEIEEIVEETEAVAIIAREQETITEEKTVTEVVTSTVQEDIVVEQLQEKTVVVEDEIQTKETVISTLVDETITVEATVEDVVESVAVTEEQEVAKEIVITKETGVIVEPTVTKETSWFRKVVSNAGAAAGAVALGAGAGAVGAGALVVGAGALTVGAVHDVASGAGHAAHGALEKVDGVWKRTVQVLTTRKAHVDAVAPIAKTSYVYYDDEVYDAVLVEKSTGVTYVTQLLFDSATSKYYVYVRWGETDYKLDGPHDTVESAKAAFQVTYHDQFGVKWQERETTVSERFTYEIKTYETFETVEVVEEVVDEKVAEVILKREQEIIVDEETVQTETTTSTTTTRKEESVSEVAYEVEVIDGEEITKVITTTKETGVVAQPAVTKGTSWFRRLASGAGLAAAGALTQVDGVWKRTVQVLTTRKAHVDAIAPIAKTSYVYYDDEVYDAVLVEKSTGVTYVTQLLYDTTTTKYYVYVRWGETDYKLDGPHDTVESAKAAFQISYREQFGVQWEHRETTVSERFTYEVKTYETFETTEEIEEIVEDYEVSEVIAQEKVLIEDERVVSTHQSIESSHDDTVVRNVSEQVLIKKGAEVDAAELSRTQYETLTRVESTTSAAAGSGDLFGGAAAALGGAAAVGAIQHGGASSTTVVEETKKAVFDFSSLPVLPDQGINVETGAPVGVIDLTSGTAEAYRELPRHLRPRAWVSLHVGGWQDAPHELEGFMRLDDQSGQRLMESARDAAQGKAQEATPIDNLRLPEIVALFAKKLYGHFDEELPAELTLERLRQLGPHRP</sequence>
<protein>
    <recommendedName>
        <fullName evidence="1">NAD(+) ADP-ribosyltransferase</fullName>
        <ecNumber evidence="1">2.4.2.30</ecNumber>
    </recommendedName>
</protein>
<dbReference type="Proteomes" id="UP000707451">
    <property type="component" value="Unassembled WGS sequence"/>
</dbReference>